<keyword evidence="5 9" id="KW-0653">Protein transport</keyword>
<dbReference type="Pfam" id="PF02416">
    <property type="entry name" value="TatA_B_E"/>
    <property type="match status" value="1"/>
</dbReference>
<dbReference type="Gene3D" id="1.20.5.3310">
    <property type="match status" value="1"/>
</dbReference>
<keyword evidence="6 9" id="KW-1133">Transmembrane helix</keyword>
<organism evidence="11 12">
    <name type="scientific">Algisphaera agarilytica</name>
    <dbReference type="NCBI Taxonomy" id="1385975"/>
    <lineage>
        <taxon>Bacteria</taxon>
        <taxon>Pseudomonadati</taxon>
        <taxon>Planctomycetota</taxon>
        <taxon>Phycisphaerae</taxon>
        <taxon>Phycisphaerales</taxon>
        <taxon>Phycisphaeraceae</taxon>
        <taxon>Algisphaera</taxon>
    </lineage>
</organism>
<dbReference type="Proteomes" id="UP000541810">
    <property type="component" value="Unassembled WGS sequence"/>
</dbReference>
<evidence type="ECO:0000256" key="4">
    <source>
        <dbReference type="ARBA" id="ARBA00022692"/>
    </source>
</evidence>
<feature type="region of interest" description="Disordered" evidence="10">
    <location>
        <begin position="64"/>
        <end position="98"/>
    </location>
</feature>
<dbReference type="RefSeq" id="WP_184675841.1">
    <property type="nucleotide sequence ID" value="NZ_JACHGY010000001.1"/>
</dbReference>
<proteinExistence type="inferred from homology"/>
<evidence type="ECO:0000256" key="5">
    <source>
        <dbReference type="ARBA" id="ARBA00022927"/>
    </source>
</evidence>
<name>A0A7X0H6B0_9BACT</name>
<keyword evidence="2 9" id="KW-0813">Transport</keyword>
<keyword evidence="7 9" id="KW-0811">Translocation</keyword>
<evidence type="ECO:0000256" key="6">
    <source>
        <dbReference type="ARBA" id="ARBA00022989"/>
    </source>
</evidence>
<dbReference type="PANTHER" id="PTHR42982:SF1">
    <property type="entry name" value="SEC-INDEPENDENT PROTEIN TRANSLOCASE PROTEIN TATA"/>
    <property type="match status" value="1"/>
</dbReference>
<keyword evidence="4 9" id="KW-0812">Transmembrane</keyword>
<comment type="similarity">
    <text evidence="9">Belongs to the TatA/E family.</text>
</comment>
<reference evidence="11 12" key="1">
    <citation type="submission" date="2020-08" db="EMBL/GenBank/DDBJ databases">
        <title>Genomic Encyclopedia of Type Strains, Phase IV (KMG-IV): sequencing the most valuable type-strain genomes for metagenomic binning, comparative biology and taxonomic classification.</title>
        <authorList>
            <person name="Goeker M."/>
        </authorList>
    </citation>
    <scope>NUCLEOTIDE SEQUENCE [LARGE SCALE GENOMIC DNA]</scope>
    <source>
        <strain evidence="11 12">DSM 103725</strain>
    </source>
</reference>
<dbReference type="InterPro" id="IPR003369">
    <property type="entry name" value="TatA/B/E"/>
</dbReference>
<dbReference type="GO" id="GO:0033281">
    <property type="term" value="C:TAT protein transport complex"/>
    <property type="evidence" value="ECO:0007669"/>
    <property type="project" value="UniProtKB-UniRule"/>
</dbReference>
<dbReference type="GO" id="GO:0008320">
    <property type="term" value="F:protein transmembrane transporter activity"/>
    <property type="evidence" value="ECO:0007669"/>
    <property type="project" value="UniProtKB-UniRule"/>
</dbReference>
<sequence length="98" mass="10203">MSFSSIQTTLALGMPGPMEWIIIGIIGVLIFGKRLPSVGKSLGQGIVEFKKGLSGVKDELDDAVNATKSLDDPSSSNASTMDTPETKAETPSTPPHSA</sequence>
<comment type="caution">
    <text evidence="11">The sequence shown here is derived from an EMBL/GenBank/DDBJ whole genome shotgun (WGS) entry which is preliminary data.</text>
</comment>
<keyword evidence="8 9" id="KW-0472">Membrane</keyword>
<dbReference type="GO" id="GO:0043953">
    <property type="term" value="P:protein transport by the Tat complex"/>
    <property type="evidence" value="ECO:0007669"/>
    <property type="project" value="UniProtKB-UniRule"/>
</dbReference>
<comment type="subunit">
    <text evidence="9">Forms a complex with TatC.</text>
</comment>
<evidence type="ECO:0000256" key="3">
    <source>
        <dbReference type="ARBA" id="ARBA00022475"/>
    </source>
</evidence>
<evidence type="ECO:0000256" key="10">
    <source>
        <dbReference type="SAM" id="MobiDB-lite"/>
    </source>
</evidence>
<evidence type="ECO:0000256" key="9">
    <source>
        <dbReference type="HAMAP-Rule" id="MF_00236"/>
    </source>
</evidence>
<evidence type="ECO:0000256" key="7">
    <source>
        <dbReference type="ARBA" id="ARBA00023010"/>
    </source>
</evidence>
<dbReference type="EMBL" id="JACHGY010000001">
    <property type="protein sequence ID" value="MBB6428574.1"/>
    <property type="molecule type" value="Genomic_DNA"/>
</dbReference>
<keyword evidence="3 9" id="KW-1003">Cell membrane</keyword>
<dbReference type="HAMAP" id="MF_00236">
    <property type="entry name" value="TatA_E"/>
    <property type="match status" value="1"/>
</dbReference>
<evidence type="ECO:0000256" key="2">
    <source>
        <dbReference type="ARBA" id="ARBA00022448"/>
    </source>
</evidence>
<feature type="compositionally biased region" description="Polar residues" evidence="10">
    <location>
        <begin position="66"/>
        <end position="91"/>
    </location>
</feature>
<gene>
    <name evidence="9" type="primary">tatA</name>
    <name evidence="11" type="ORF">HNQ40_000380</name>
</gene>
<feature type="transmembrane region" description="Helical" evidence="9">
    <location>
        <begin position="12"/>
        <end position="32"/>
    </location>
</feature>
<dbReference type="AlphaFoldDB" id="A0A7X0H6B0"/>
<evidence type="ECO:0000313" key="11">
    <source>
        <dbReference type="EMBL" id="MBB6428574.1"/>
    </source>
</evidence>
<dbReference type="PANTHER" id="PTHR42982">
    <property type="entry name" value="SEC-INDEPENDENT PROTEIN TRANSLOCASE PROTEIN TATA"/>
    <property type="match status" value="1"/>
</dbReference>
<accession>A0A7X0H6B0</accession>
<evidence type="ECO:0000256" key="8">
    <source>
        <dbReference type="ARBA" id="ARBA00023136"/>
    </source>
</evidence>
<comment type="function">
    <text evidence="9">Part of the twin-arginine translocation (Tat) system that transports large folded proteins containing a characteristic twin-arginine motif in their signal peptide across membranes. TatA could form the protein-conducting channel of the Tat system.</text>
</comment>
<dbReference type="InterPro" id="IPR006312">
    <property type="entry name" value="TatA/E"/>
</dbReference>
<comment type="subcellular location">
    <subcellularLocation>
        <location evidence="1 9">Cell membrane</location>
        <topology evidence="1 9">Single-pass membrane protein</topology>
    </subcellularLocation>
</comment>
<evidence type="ECO:0000313" key="12">
    <source>
        <dbReference type="Proteomes" id="UP000541810"/>
    </source>
</evidence>
<protein>
    <recommendedName>
        <fullName evidence="9">Sec-independent protein translocase protein TatA</fullName>
    </recommendedName>
</protein>
<keyword evidence="12" id="KW-1185">Reference proteome</keyword>
<evidence type="ECO:0000256" key="1">
    <source>
        <dbReference type="ARBA" id="ARBA00004162"/>
    </source>
</evidence>